<evidence type="ECO:0000313" key="2">
    <source>
        <dbReference type="Proteomes" id="UP000037179"/>
    </source>
</evidence>
<keyword evidence="2" id="KW-1185">Reference proteome</keyword>
<organism evidence="1 2">
    <name type="scientific">Nocardia seriolae</name>
    <dbReference type="NCBI Taxonomy" id="37332"/>
    <lineage>
        <taxon>Bacteria</taxon>
        <taxon>Bacillati</taxon>
        <taxon>Actinomycetota</taxon>
        <taxon>Actinomycetes</taxon>
        <taxon>Mycobacteriales</taxon>
        <taxon>Nocardiaceae</taxon>
        <taxon>Nocardia</taxon>
    </lineage>
</organism>
<dbReference type="RefSeq" id="WP_238595041.1">
    <property type="nucleotide sequence ID" value="NZ_BBYQ01000077.1"/>
</dbReference>
<comment type="caution">
    <text evidence="1">The sequence shown here is derived from an EMBL/GenBank/DDBJ whole genome shotgun (WGS) entry which is preliminary data.</text>
</comment>
<reference evidence="2" key="1">
    <citation type="submission" date="2015-07" db="EMBL/GenBank/DDBJ databases">
        <title>Nocardia seriolae U-1 whole genome shotgun sequence.</title>
        <authorList>
            <person name="Imajoh M."/>
            <person name="Fukumoto Y."/>
            <person name="Sukeda M."/>
            <person name="Yamane J."/>
            <person name="Yamasaki K."/>
            <person name="Shimizu M."/>
            <person name="Ohnishi K."/>
            <person name="Oshima S."/>
        </authorList>
    </citation>
    <scope>NUCLEOTIDE SEQUENCE [LARGE SCALE GENOMIC DNA]</scope>
    <source>
        <strain evidence="2">U-1</strain>
    </source>
</reference>
<dbReference type="EMBL" id="BBYQ01000077">
    <property type="protein sequence ID" value="GAP30324.1"/>
    <property type="molecule type" value="Genomic_DNA"/>
</dbReference>
<protein>
    <submittedName>
        <fullName evidence="1">Uncharacterized protein</fullName>
    </submittedName>
</protein>
<feature type="non-terminal residue" evidence="1">
    <location>
        <position position="79"/>
    </location>
</feature>
<sequence length="79" mass="8248">MYGDGDAGALEYRAIRRSIQISGPVMIKRELEGPGTVSSTEVSGETAGQALDGVLRVPTGLIRNCGPWAVGWFGLIGVS</sequence>
<reference evidence="1 2" key="2">
    <citation type="journal article" date="2016" name="Genome Announc.">
        <title>Draft Genome Sequence of Erythromycin- and Oxytetracycline-Sensitive Nocardia seriolae Strain U-1 (NBRC 110359).</title>
        <authorList>
            <person name="Imajoh M."/>
            <person name="Sukeda M."/>
            <person name="Shimizu M."/>
            <person name="Yamane J."/>
            <person name="Ohnishi K."/>
            <person name="Oshima S."/>
        </authorList>
    </citation>
    <scope>NUCLEOTIDE SEQUENCE [LARGE SCALE GENOMIC DNA]</scope>
    <source>
        <strain evidence="1 2">U-1</strain>
    </source>
</reference>
<gene>
    <name evidence="1" type="ORF">NSK11_contig00077-0043</name>
</gene>
<accession>A0ABC9YY33</accession>
<dbReference type="AlphaFoldDB" id="A0ABC9YY33"/>
<evidence type="ECO:0000313" key="1">
    <source>
        <dbReference type="EMBL" id="GAP30324.1"/>
    </source>
</evidence>
<name>A0ABC9YY33_9NOCA</name>
<proteinExistence type="predicted"/>
<dbReference type="Proteomes" id="UP000037179">
    <property type="component" value="Unassembled WGS sequence"/>
</dbReference>